<dbReference type="PANTHER" id="PTHR15239">
    <property type="entry name" value="NUCLEAR EXPORT MEDIATOR FACTOR NEMF"/>
    <property type="match status" value="1"/>
</dbReference>
<dbReference type="Pfam" id="PF05833">
    <property type="entry name" value="NFACT_N"/>
    <property type="match status" value="1"/>
</dbReference>
<feature type="compositionally biased region" description="Basic residues" evidence="5">
    <location>
        <begin position="527"/>
        <end position="538"/>
    </location>
</feature>
<gene>
    <name evidence="8" type="primary">Nemf</name>
    <name evidence="8" type="ORF">g.6635</name>
</gene>
<dbReference type="InterPro" id="IPR008532">
    <property type="entry name" value="NFACT_RNA-bd"/>
</dbReference>
<feature type="compositionally biased region" description="Basic and acidic residues" evidence="5">
    <location>
        <begin position="766"/>
        <end position="777"/>
    </location>
</feature>
<evidence type="ECO:0000256" key="4">
    <source>
        <dbReference type="ARBA" id="ARBA00023054"/>
    </source>
</evidence>
<dbReference type="GO" id="GO:0072344">
    <property type="term" value="P:rescue of stalled ribosome"/>
    <property type="evidence" value="ECO:0007669"/>
    <property type="project" value="TreeGrafter"/>
</dbReference>
<comment type="similarity">
    <text evidence="2">Belongs to the NEMF family.</text>
</comment>
<feature type="region of interest" description="Disordered" evidence="5">
    <location>
        <begin position="959"/>
        <end position="984"/>
    </location>
</feature>
<evidence type="ECO:0000259" key="7">
    <source>
        <dbReference type="Pfam" id="PF11923"/>
    </source>
</evidence>
<dbReference type="Pfam" id="PF11923">
    <property type="entry name" value="NFACT-C"/>
    <property type="match status" value="1"/>
</dbReference>
<dbReference type="InterPro" id="IPR051608">
    <property type="entry name" value="RQC_Subunit_NEMF"/>
</dbReference>
<dbReference type="Pfam" id="PF05670">
    <property type="entry name" value="NFACT-R_1"/>
    <property type="match status" value="1"/>
</dbReference>
<keyword evidence="3" id="KW-0963">Cytoplasm</keyword>
<feature type="compositionally biased region" description="Basic and acidic residues" evidence="5">
    <location>
        <begin position="319"/>
        <end position="328"/>
    </location>
</feature>
<feature type="domain" description="NFACT RNA-binding" evidence="6">
    <location>
        <begin position="622"/>
        <end position="731"/>
    </location>
</feature>
<dbReference type="PANTHER" id="PTHR15239:SF6">
    <property type="entry name" value="RIBOSOME QUALITY CONTROL COMPLEX SUBUNIT NEMF"/>
    <property type="match status" value="1"/>
</dbReference>
<dbReference type="AlphaFoldDB" id="A0A6G1SM14"/>
<dbReference type="InterPro" id="IPR021846">
    <property type="entry name" value="NFACT-C"/>
</dbReference>
<evidence type="ECO:0000259" key="6">
    <source>
        <dbReference type="Pfam" id="PF05670"/>
    </source>
</evidence>
<feature type="compositionally biased region" description="Basic and acidic residues" evidence="5">
    <location>
        <begin position="975"/>
        <end position="984"/>
    </location>
</feature>
<proteinExistence type="inferred from homology"/>
<feature type="region of interest" description="Disordered" evidence="5">
    <location>
        <begin position="509"/>
        <end position="551"/>
    </location>
</feature>
<comment type="subcellular location">
    <subcellularLocation>
        <location evidence="1">Cytoplasm</location>
    </subcellularLocation>
</comment>
<evidence type="ECO:0000256" key="2">
    <source>
        <dbReference type="ARBA" id="ARBA00008318"/>
    </source>
</evidence>
<evidence type="ECO:0000256" key="3">
    <source>
        <dbReference type="ARBA" id="ARBA00022490"/>
    </source>
</evidence>
<evidence type="ECO:0000313" key="8">
    <source>
        <dbReference type="EMBL" id="MDE51419.1"/>
    </source>
</evidence>
<dbReference type="EMBL" id="GGYP01006648">
    <property type="protein sequence ID" value="MDE51419.1"/>
    <property type="molecule type" value="Transcribed_RNA"/>
</dbReference>
<dbReference type="GO" id="GO:0043023">
    <property type="term" value="F:ribosomal large subunit binding"/>
    <property type="evidence" value="ECO:0007669"/>
    <property type="project" value="TreeGrafter"/>
</dbReference>
<feature type="region of interest" description="Disordered" evidence="5">
    <location>
        <begin position="766"/>
        <end position="859"/>
    </location>
</feature>
<feature type="compositionally biased region" description="Polar residues" evidence="5">
    <location>
        <begin position="540"/>
        <end position="550"/>
    </location>
</feature>
<reference evidence="8" key="1">
    <citation type="submission" date="2018-10" db="EMBL/GenBank/DDBJ databases">
        <title>Transcriptome assembly of Aceria tosichella (Wheat curl mite) Type 2.</title>
        <authorList>
            <person name="Scully E.D."/>
            <person name="Geib S.M."/>
            <person name="Palmer N.A."/>
            <person name="Gupta A.K."/>
            <person name="Sarath G."/>
            <person name="Tatineni S."/>
        </authorList>
    </citation>
    <scope>NUCLEOTIDE SEQUENCE</scope>
    <source>
        <strain evidence="8">LincolnNE</strain>
    </source>
</reference>
<evidence type="ECO:0000256" key="5">
    <source>
        <dbReference type="SAM" id="MobiDB-lite"/>
    </source>
</evidence>
<feature type="domain" description="NFACT protein C-terminal" evidence="7">
    <location>
        <begin position="869"/>
        <end position="958"/>
    </location>
</feature>
<feature type="compositionally biased region" description="Acidic residues" evidence="5">
    <location>
        <begin position="790"/>
        <end position="805"/>
    </location>
</feature>
<feature type="region of interest" description="Disordered" evidence="5">
    <location>
        <begin position="318"/>
        <end position="347"/>
    </location>
</feature>
<organism evidence="8">
    <name type="scientific">Aceria tosichella</name>
    <name type="common">wheat curl mite</name>
    <dbReference type="NCBI Taxonomy" id="561515"/>
    <lineage>
        <taxon>Eukaryota</taxon>
        <taxon>Metazoa</taxon>
        <taxon>Ecdysozoa</taxon>
        <taxon>Arthropoda</taxon>
        <taxon>Chelicerata</taxon>
        <taxon>Arachnida</taxon>
        <taxon>Acari</taxon>
        <taxon>Acariformes</taxon>
        <taxon>Trombidiformes</taxon>
        <taxon>Prostigmata</taxon>
        <taxon>Eupodina</taxon>
        <taxon>Eriophyoidea</taxon>
        <taxon>Eriophyidae</taxon>
        <taxon>Eriophyinae</taxon>
        <taxon>Aceriini</taxon>
        <taxon>Aceria</taxon>
    </lineage>
</organism>
<dbReference type="GO" id="GO:0000049">
    <property type="term" value="F:tRNA binding"/>
    <property type="evidence" value="ECO:0007669"/>
    <property type="project" value="TreeGrafter"/>
</dbReference>
<dbReference type="GO" id="GO:1990116">
    <property type="term" value="P:ribosome-associated ubiquitin-dependent protein catabolic process"/>
    <property type="evidence" value="ECO:0007669"/>
    <property type="project" value="TreeGrafter"/>
</dbReference>
<protein>
    <submittedName>
        <fullName evidence="8">Nuclear export mediator factor Nemf</fullName>
    </submittedName>
</protein>
<feature type="compositionally biased region" description="Acidic residues" evidence="5">
    <location>
        <begin position="850"/>
        <end position="859"/>
    </location>
</feature>
<sequence length="984" mass="112280">MKTRFSTLDIIAILPELKAKICTGWRVNQVYDCDHKTYIFKLNKSIIKMKKDDDPLSVSEETSNKMSFIIESGLRMHTTDFDWPKSHAPSYFATKLRKAIRNKRIEDISQVGIDRAVDIQFGSNVAACHLIVELYDKGNLVLTDSNYEILAILRWRKPTDKAAQGTDVDQKDSENFRVGDKYPLHLARKKEDLEPMTEEKIIEMLNNARILLGSSFNYKKRNKLKQQTDDGPLEINLKDLFNPYVVYGSSLLEDRLIHHVFNNKKVTKCSIKIESGAFGRLNQEQVQSYAKLIKKALDDADNILADVRERQMCPGFVVQKREDSKPPEKLSGQNSNKQNGHDRKEAHVTNVDFFPLRSCAERRLEQDTTGKLALQEFESFDKAVDVYYSNLESQKIDSQALSAEREAMKKLGNLKIAQEKRLDDLARVQKEDEEKARLIELNCDKVENALLVIRSMIANQISWSDIWDTIREAQSMNDPIASLITGVKFDRNEFTMKLCDPYDDGDDCAEEGGQLNAQDEENDPKHDKKNKKNKKKNNNRQNEQGQSSKYKNVDIDISLSAHANARKFFIKRRTAVNKEKKTVEVAKKAFKNVERQTKERLKDVKVKTNITKARKRYWFENFFWFISSDGYLVVAGRDSEQNELLVKRYMKNNDIYVHADLHGASSVIIKNESTDPVPPKTLTEAGSMAVCYSSAWDSKIATTSWWVYPKQVSKTAPTGEYLTQGAFVIRGKKNYLPLSNLVLGFGFLFRLGEESIERRKKERLARSLKDQHSKGTDEAEQNSSGSVASSDDESIEDAESSDEEVPDKPKIEQTSNSEATEPPSETRENSSSINDIDNDDEAGSNKGEHDVDEYDDDEFDDEDITKAVEHRLIDTLTESPTAEDVLLYSIPMCGPYSALQSFKYKVKVVPGANKRGKAAKSCLTMFLHDKRATQRERDLLRAIKDQDYARNIPNKVKLSAPNLKSVTKKAKRPKKSEIRLPQRT</sequence>
<accession>A0A6G1SM14</accession>
<dbReference type="Gene3D" id="2.30.310.10">
    <property type="entry name" value="ibrinogen binding protein from staphylococcus aureus domain"/>
    <property type="match status" value="1"/>
</dbReference>
<name>A0A6G1SM14_9ACAR</name>
<keyword evidence="4" id="KW-0175">Coiled coil</keyword>
<dbReference type="GO" id="GO:1990112">
    <property type="term" value="C:RQC complex"/>
    <property type="evidence" value="ECO:0007669"/>
    <property type="project" value="TreeGrafter"/>
</dbReference>
<evidence type="ECO:0000256" key="1">
    <source>
        <dbReference type="ARBA" id="ARBA00004496"/>
    </source>
</evidence>
<dbReference type="GO" id="GO:0005737">
    <property type="term" value="C:cytoplasm"/>
    <property type="evidence" value="ECO:0007669"/>
    <property type="project" value="UniProtKB-SubCell"/>
</dbReference>